<dbReference type="PANTHER" id="PTHR11748:SF103">
    <property type="entry name" value="GLYCOLATE OXIDASE SUBUNIT GLCE"/>
    <property type="match status" value="1"/>
</dbReference>
<name>A0A5R8YZ56_9ACTN</name>
<feature type="domain" description="FAD-binding PCMH-type" evidence="4">
    <location>
        <begin position="26"/>
        <end position="205"/>
    </location>
</feature>
<evidence type="ECO:0000256" key="1">
    <source>
        <dbReference type="ARBA" id="ARBA00022630"/>
    </source>
</evidence>
<gene>
    <name evidence="5" type="ORF">FED44_18230</name>
</gene>
<dbReference type="Pfam" id="PF01565">
    <property type="entry name" value="FAD_binding_4"/>
    <property type="match status" value="1"/>
</dbReference>
<dbReference type="SUPFAM" id="SSF55103">
    <property type="entry name" value="FAD-linked oxidases, C-terminal domain"/>
    <property type="match status" value="1"/>
</dbReference>
<evidence type="ECO:0000259" key="4">
    <source>
        <dbReference type="PROSITE" id="PS51387"/>
    </source>
</evidence>
<dbReference type="AlphaFoldDB" id="A0A5R8YZ56"/>
<keyword evidence="1" id="KW-0285">Flavoprotein</keyword>
<accession>A0A5R8YZ56</accession>
<proteinExistence type="predicted"/>
<evidence type="ECO:0000313" key="5">
    <source>
        <dbReference type="EMBL" id="TLP58779.1"/>
    </source>
</evidence>
<feature type="region of interest" description="Disordered" evidence="3">
    <location>
        <begin position="298"/>
        <end position="336"/>
    </location>
</feature>
<dbReference type="PROSITE" id="PS51387">
    <property type="entry name" value="FAD_PCMH"/>
    <property type="match status" value="1"/>
</dbReference>
<comment type="caution">
    <text evidence="5">The sequence shown here is derived from an EMBL/GenBank/DDBJ whole genome shotgun (WGS) entry which is preliminary data.</text>
</comment>
<organism evidence="5 6">
    <name type="scientific">Microbispora triticiradicis</name>
    <dbReference type="NCBI Taxonomy" id="2200763"/>
    <lineage>
        <taxon>Bacteria</taxon>
        <taxon>Bacillati</taxon>
        <taxon>Actinomycetota</taxon>
        <taxon>Actinomycetes</taxon>
        <taxon>Streptosporangiales</taxon>
        <taxon>Streptosporangiaceae</taxon>
        <taxon>Microbispora</taxon>
    </lineage>
</organism>
<dbReference type="GO" id="GO:0003824">
    <property type="term" value="F:catalytic activity"/>
    <property type="evidence" value="ECO:0007669"/>
    <property type="project" value="InterPro"/>
</dbReference>
<dbReference type="InterPro" id="IPR006094">
    <property type="entry name" value="Oxid_FAD_bind_N"/>
</dbReference>
<keyword evidence="6" id="KW-1185">Reference proteome</keyword>
<dbReference type="Proteomes" id="UP000309033">
    <property type="component" value="Unassembled WGS sequence"/>
</dbReference>
<evidence type="ECO:0000256" key="3">
    <source>
        <dbReference type="SAM" id="MobiDB-lite"/>
    </source>
</evidence>
<dbReference type="InterPro" id="IPR016166">
    <property type="entry name" value="FAD-bd_PCMH"/>
</dbReference>
<evidence type="ECO:0000313" key="6">
    <source>
        <dbReference type="Proteomes" id="UP000309033"/>
    </source>
</evidence>
<dbReference type="Gene3D" id="3.30.465.10">
    <property type="match status" value="1"/>
</dbReference>
<protein>
    <submittedName>
        <fullName evidence="5">FAD-binding oxidoreductase</fullName>
    </submittedName>
</protein>
<evidence type="ECO:0000256" key="2">
    <source>
        <dbReference type="ARBA" id="ARBA00022827"/>
    </source>
</evidence>
<dbReference type="OrthoDB" id="9811557at2"/>
<dbReference type="SUPFAM" id="SSF56176">
    <property type="entry name" value="FAD-binding/transporter-associated domain-like"/>
    <property type="match status" value="1"/>
</dbReference>
<sequence>MRGERTPDALAATGVAVREAGDGDEVAGVRPRWVTLPESAEEIAAVLRACAAHDLAAVATGARTKLHWGTPPERCDVLVELSRMDRVLEYTPGDLVVRVQAGVTTEALADALAAENQELALDVPVPGTTVGGLLATGIAGPRAFRHGTARDLLIGITVVLADGTIARSGGKVVKNVAGYDLGKLFTGSYGTLGVIADATFRLRPLPAARAWVTASVARPVTETVEPYVYEGRTFDTTSTDVAAALRAMVPASTESPLEPSAVEVDWPDVDGPCTVAVLLEGTAAAERAKALSALMGGTAEVTEEPPPWWGRLPEPSWRAGSGPPAEAPEPAGPRDAEAAVLTGAASDSGASSGGEILLEVRNIPSRLAGSFVGPFWAARAADVRPAVRGSLAAQVLHVALPPDTEPGLVAAFTGELRAHMEDEGRVVVLCAPREAARRLDRWGRVGALPLMRRVKERFDPGRRLSPGRFVGGI</sequence>
<dbReference type="PANTHER" id="PTHR11748">
    <property type="entry name" value="D-LACTATE DEHYDROGENASE"/>
    <property type="match status" value="1"/>
</dbReference>
<dbReference type="InterPro" id="IPR036318">
    <property type="entry name" value="FAD-bd_PCMH-like_sf"/>
</dbReference>
<reference evidence="5" key="1">
    <citation type="submission" date="2019-05" db="EMBL/GenBank/DDBJ databases">
        <title>Isolation, diversity and antifungal activity of Actinobacteria from wheat.</title>
        <authorList>
            <person name="Yu B."/>
        </authorList>
    </citation>
    <scope>NUCLEOTIDE SEQUENCE [LARGE SCALE GENOMIC DNA]</scope>
    <source>
        <strain evidence="5">NEAU-HEGS1-5</strain>
    </source>
</reference>
<dbReference type="InterPro" id="IPR016169">
    <property type="entry name" value="FAD-bd_PCMH_sub2"/>
</dbReference>
<dbReference type="InterPro" id="IPR016164">
    <property type="entry name" value="FAD-linked_Oxase-like_C"/>
</dbReference>
<keyword evidence="2" id="KW-0274">FAD</keyword>
<dbReference type="GO" id="GO:0071949">
    <property type="term" value="F:FAD binding"/>
    <property type="evidence" value="ECO:0007669"/>
    <property type="project" value="InterPro"/>
</dbReference>
<dbReference type="EMBL" id="VANP01000006">
    <property type="protein sequence ID" value="TLP58779.1"/>
    <property type="molecule type" value="Genomic_DNA"/>
</dbReference>